<evidence type="ECO:0000256" key="1">
    <source>
        <dbReference type="PROSITE-ProRule" id="PRU00169"/>
    </source>
</evidence>
<dbReference type="AlphaFoldDB" id="A0A4Q9R7T9"/>
<dbReference type="Proteomes" id="UP000291334">
    <property type="component" value="Unassembled WGS sequence"/>
</dbReference>
<evidence type="ECO:0000313" key="5">
    <source>
        <dbReference type="Proteomes" id="UP000291334"/>
    </source>
</evidence>
<accession>A0A4Q9R7T9</accession>
<dbReference type="Proteomes" id="UP000293172">
    <property type="component" value="Unassembled WGS sequence"/>
</dbReference>
<dbReference type="RefSeq" id="WP_131176434.1">
    <property type="nucleotide sequence ID" value="NZ_QJUL01000005.1"/>
</dbReference>
<comment type="caution">
    <text evidence="1">Lacks conserved residue(s) required for the propagation of feature annotation.</text>
</comment>
<dbReference type="InterPro" id="IPR011006">
    <property type="entry name" value="CheY-like_superfamily"/>
</dbReference>
<sequence>MHSRTRVLVIEERPFQSSDIEGVLNQIGCYRISTVLEPDQLEQVLTSSTGPFDMAVCTAGSFAMDDIFLLERICSGCKVQHVVLLAEYDAEHQHELLFNAWLRHIPLIGFLRKPLTSSALAEMLECLPRWTVPSTTPC</sequence>
<organism evidence="3 6">
    <name type="scientific">Phytopseudomonas dryadis</name>
    <dbReference type="NCBI Taxonomy" id="2487520"/>
    <lineage>
        <taxon>Bacteria</taxon>
        <taxon>Pseudomonadati</taxon>
        <taxon>Pseudomonadota</taxon>
        <taxon>Gammaproteobacteria</taxon>
        <taxon>Pseudomonadales</taxon>
        <taxon>Pseudomonadaceae</taxon>
        <taxon>Phytopseudomonas</taxon>
    </lineage>
</organism>
<feature type="domain" description="Response regulatory" evidence="2">
    <location>
        <begin position="6"/>
        <end position="128"/>
    </location>
</feature>
<gene>
    <name evidence="4" type="ORF">DNK34_17840</name>
    <name evidence="3" type="ORF">DNK44_05195</name>
</gene>
<evidence type="ECO:0000259" key="2">
    <source>
        <dbReference type="PROSITE" id="PS50110"/>
    </source>
</evidence>
<keyword evidence="5" id="KW-1185">Reference proteome</keyword>
<evidence type="ECO:0000313" key="4">
    <source>
        <dbReference type="EMBL" id="TBV02816.1"/>
    </source>
</evidence>
<dbReference type="PROSITE" id="PS50110">
    <property type="entry name" value="RESPONSE_REGULATORY"/>
    <property type="match status" value="1"/>
</dbReference>
<dbReference type="EMBL" id="QJUL01000005">
    <property type="protein sequence ID" value="TBU96153.1"/>
    <property type="molecule type" value="Genomic_DNA"/>
</dbReference>
<name>A0A4Q9R7T9_9GAMM</name>
<proteinExistence type="predicted"/>
<dbReference type="SUPFAM" id="SSF52172">
    <property type="entry name" value="CheY-like"/>
    <property type="match status" value="1"/>
</dbReference>
<comment type="caution">
    <text evidence="3">The sequence shown here is derived from an EMBL/GenBank/DDBJ whole genome shotgun (WGS) entry which is preliminary data.</text>
</comment>
<protein>
    <recommendedName>
        <fullName evidence="2">Response regulatory domain-containing protein</fullName>
    </recommendedName>
</protein>
<evidence type="ECO:0000313" key="3">
    <source>
        <dbReference type="EMBL" id="TBU96153.1"/>
    </source>
</evidence>
<dbReference type="OrthoDB" id="7004624at2"/>
<dbReference type="Gene3D" id="3.40.50.2300">
    <property type="match status" value="1"/>
</dbReference>
<reference evidence="5 6" key="1">
    <citation type="submission" date="2018-06" db="EMBL/GenBank/DDBJ databases">
        <title>Three novel Pseudomonas species isolated from symptomatic oak.</title>
        <authorList>
            <person name="Bueno-Gonzalez V."/>
            <person name="Brady C."/>
        </authorList>
    </citation>
    <scope>NUCLEOTIDE SEQUENCE [LARGE SCALE GENOMIC DNA]</scope>
    <source>
        <strain evidence="4 5">P26B</strain>
        <strain evidence="3 6">P6B</strain>
    </source>
</reference>
<dbReference type="InterPro" id="IPR001789">
    <property type="entry name" value="Sig_transdc_resp-reg_receiver"/>
</dbReference>
<dbReference type="EMBL" id="QJUM01000022">
    <property type="protein sequence ID" value="TBV02816.1"/>
    <property type="molecule type" value="Genomic_DNA"/>
</dbReference>
<dbReference type="GO" id="GO:0000160">
    <property type="term" value="P:phosphorelay signal transduction system"/>
    <property type="evidence" value="ECO:0007669"/>
    <property type="project" value="InterPro"/>
</dbReference>
<evidence type="ECO:0000313" key="6">
    <source>
        <dbReference type="Proteomes" id="UP000293172"/>
    </source>
</evidence>